<organism evidence="4 5">
    <name type="scientific">Candidatus Woykebacteria bacterium GWA1_44_8</name>
    <dbReference type="NCBI Taxonomy" id="1802591"/>
    <lineage>
        <taxon>Bacteria</taxon>
        <taxon>Candidatus Woykeibacteriota</taxon>
    </lineage>
</organism>
<dbReference type="STRING" id="1802591.A2113_02045"/>
<feature type="transmembrane region" description="Helical" evidence="2">
    <location>
        <begin position="17"/>
        <end position="34"/>
    </location>
</feature>
<dbReference type="AlphaFoldDB" id="A0A1G1W1J8"/>
<evidence type="ECO:0000256" key="1">
    <source>
        <dbReference type="ARBA" id="ARBA00022729"/>
    </source>
</evidence>
<dbReference type="InterPro" id="IPR032812">
    <property type="entry name" value="SbsA_Ig"/>
</dbReference>
<keyword evidence="2" id="KW-0472">Membrane</keyword>
<accession>A0A1G1W1J8</accession>
<protein>
    <recommendedName>
        <fullName evidence="3">SbsA Ig-like domain-containing protein</fullName>
    </recommendedName>
</protein>
<gene>
    <name evidence="4" type="ORF">A2113_02045</name>
</gene>
<evidence type="ECO:0000313" key="4">
    <source>
        <dbReference type="EMBL" id="OGY21513.1"/>
    </source>
</evidence>
<name>A0A1G1W1J8_9BACT</name>
<feature type="domain" description="SbsA Ig-like" evidence="3">
    <location>
        <begin position="57"/>
        <end position="144"/>
    </location>
</feature>
<proteinExistence type="predicted"/>
<evidence type="ECO:0000256" key="2">
    <source>
        <dbReference type="SAM" id="Phobius"/>
    </source>
</evidence>
<sequence length="223" mass="25465">MIKEVIKNILYDRKTKYFMLAILVILGLVIYEQLQQTEAPKETFPNEYIQPTPKLTFPTVAWVEPRADQKDISTTPTIKIAFEKKIKENEISLETVPAFNFSLKISPDGYYLTVSPKSPLEKNTKYQINVIFEKVRIYAWSFTTGSLEADAQIVKTIKSKLPYYGDHFSISYAGSTDKFFVTIDAKPVETYKKAALAWFTSQGLSNAETKINIFYYLVGNAAH</sequence>
<evidence type="ECO:0000259" key="3">
    <source>
        <dbReference type="Pfam" id="PF13205"/>
    </source>
</evidence>
<keyword evidence="1" id="KW-0732">Signal</keyword>
<dbReference type="EMBL" id="MHCN01000013">
    <property type="protein sequence ID" value="OGY21513.1"/>
    <property type="molecule type" value="Genomic_DNA"/>
</dbReference>
<dbReference type="Pfam" id="PF13205">
    <property type="entry name" value="Big_5"/>
    <property type="match status" value="1"/>
</dbReference>
<keyword evidence="2" id="KW-0812">Transmembrane</keyword>
<dbReference type="Proteomes" id="UP000176299">
    <property type="component" value="Unassembled WGS sequence"/>
</dbReference>
<reference evidence="4 5" key="1">
    <citation type="journal article" date="2016" name="Nat. Commun.">
        <title>Thousands of microbial genomes shed light on interconnected biogeochemical processes in an aquifer system.</title>
        <authorList>
            <person name="Anantharaman K."/>
            <person name="Brown C.T."/>
            <person name="Hug L.A."/>
            <person name="Sharon I."/>
            <person name="Castelle C.J."/>
            <person name="Probst A.J."/>
            <person name="Thomas B.C."/>
            <person name="Singh A."/>
            <person name="Wilkins M.J."/>
            <person name="Karaoz U."/>
            <person name="Brodie E.L."/>
            <person name="Williams K.H."/>
            <person name="Hubbard S.S."/>
            <person name="Banfield J.F."/>
        </authorList>
    </citation>
    <scope>NUCLEOTIDE SEQUENCE [LARGE SCALE GENOMIC DNA]</scope>
</reference>
<comment type="caution">
    <text evidence="4">The sequence shown here is derived from an EMBL/GenBank/DDBJ whole genome shotgun (WGS) entry which is preliminary data.</text>
</comment>
<evidence type="ECO:0000313" key="5">
    <source>
        <dbReference type="Proteomes" id="UP000176299"/>
    </source>
</evidence>
<keyword evidence="2" id="KW-1133">Transmembrane helix</keyword>